<comment type="caution">
    <text evidence="15">The sequence shown here is derived from an EMBL/GenBank/DDBJ whole genome shotgun (WGS) entry which is preliminary data.</text>
</comment>
<dbReference type="GO" id="GO:0003677">
    <property type="term" value="F:DNA binding"/>
    <property type="evidence" value="ECO:0007669"/>
    <property type="project" value="InterPro"/>
</dbReference>
<dbReference type="EC" id="6.5.1.1" evidence="11"/>
<keyword evidence="4" id="KW-0235">DNA replication</keyword>
<evidence type="ECO:0000256" key="13">
    <source>
        <dbReference type="SAM" id="MobiDB-lite"/>
    </source>
</evidence>
<dbReference type="GO" id="GO:0005634">
    <property type="term" value="C:nucleus"/>
    <property type="evidence" value="ECO:0007669"/>
    <property type="project" value="UniProtKB-SubCell"/>
</dbReference>
<dbReference type="Pfam" id="PF04679">
    <property type="entry name" value="DNA_ligase_A_C"/>
    <property type="match status" value="1"/>
</dbReference>
<keyword evidence="5 11" id="KW-0547">Nucleotide-binding</keyword>
<feature type="region of interest" description="Disordered" evidence="13">
    <location>
        <begin position="1629"/>
        <end position="1650"/>
    </location>
</feature>
<organism evidence="15 16">
    <name type="scientific">Marchantia polymorpha subsp. ruderalis</name>
    <dbReference type="NCBI Taxonomy" id="1480154"/>
    <lineage>
        <taxon>Eukaryota</taxon>
        <taxon>Viridiplantae</taxon>
        <taxon>Streptophyta</taxon>
        <taxon>Embryophyta</taxon>
        <taxon>Marchantiophyta</taxon>
        <taxon>Marchantiopsida</taxon>
        <taxon>Marchantiidae</taxon>
        <taxon>Marchantiales</taxon>
        <taxon>Marchantiaceae</taxon>
        <taxon>Marchantia</taxon>
    </lineage>
</organism>
<dbReference type="EMBL" id="LVLJ01002571">
    <property type="protein sequence ID" value="OAE24541.1"/>
    <property type="molecule type" value="Genomic_DNA"/>
</dbReference>
<feature type="compositionally biased region" description="Low complexity" evidence="13">
    <location>
        <begin position="666"/>
        <end position="676"/>
    </location>
</feature>
<dbReference type="SUPFAM" id="SSF117018">
    <property type="entry name" value="ATP-dependent DNA ligase DNA-binding domain"/>
    <property type="match status" value="1"/>
</dbReference>
<name>A0A176VVZ8_MARPO</name>
<dbReference type="InterPro" id="IPR000977">
    <property type="entry name" value="DNA_ligase_ATP-dep"/>
</dbReference>
<feature type="region of interest" description="Disordered" evidence="13">
    <location>
        <begin position="255"/>
        <end position="300"/>
    </location>
</feature>
<comment type="catalytic activity">
    <reaction evidence="10 11">
        <text>ATP + (deoxyribonucleotide)n-3'-hydroxyl + 5'-phospho-(deoxyribonucleotide)m = (deoxyribonucleotide)n+m + AMP + diphosphate.</text>
        <dbReference type="EC" id="6.5.1.1"/>
    </reaction>
</comment>
<evidence type="ECO:0000256" key="11">
    <source>
        <dbReference type="RuleBase" id="RU000617"/>
    </source>
</evidence>
<evidence type="ECO:0000256" key="4">
    <source>
        <dbReference type="ARBA" id="ARBA00022705"/>
    </source>
</evidence>
<feature type="compositionally biased region" description="Acidic residues" evidence="13">
    <location>
        <begin position="273"/>
        <end position="282"/>
    </location>
</feature>
<evidence type="ECO:0000256" key="6">
    <source>
        <dbReference type="ARBA" id="ARBA00022763"/>
    </source>
</evidence>
<keyword evidence="8 11" id="KW-0234">DNA repair</keyword>
<dbReference type="PROSITE" id="PS50160">
    <property type="entry name" value="DNA_LIGASE_A3"/>
    <property type="match status" value="1"/>
</dbReference>
<dbReference type="GO" id="GO:0005524">
    <property type="term" value="F:ATP binding"/>
    <property type="evidence" value="ECO:0007669"/>
    <property type="project" value="UniProtKB-KW"/>
</dbReference>
<gene>
    <name evidence="15" type="ORF">AXG93_2415s1200</name>
</gene>
<accession>A0A176VVZ8</accession>
<proteinExistence type="inferred from homology"/>
<evidence type="ECO:0000256" key="9">
    <source>
        <dbReference type="ARBA" id="ARBA00023242"/>
    </source>
</evidence>
<feature type="domain" description="ATP-dependent DNA ligase family profile" evidence="14">
    <location>
        <begin position="1366"/>
        <end position="1513"/>
    </location>
</feature>
<feature type="region of interest" description="Disordered" evidence="13">
    <location>
        <begin position="872"/>
        <end position="916"/>
    </location>
</feature>
<feature type="region of interest" description="Disordered" evidence="13">
    <location>
        <begin position="955"/>
        <end position="978"/>
    </location>
</feature>
<dbReference type="InterPro" id="IPR011084">
    <property type="entry name" value="DRMBL"/>
</dbReference>
<dbReference type="Gene3D" id="2.40.50.140">
    <property type="entry name" value="Nucleic acid-binding proteins"/>
    <property type="match status" value="1"/>
</dbReference>
<dbReference type="Pfam" id="PF01068">
    <property type="entry name" value="DNA_ligase_A_M"/>
    <property type="match status" value="1"/>
</dbReference>
<evidence type="ECO:0000256" key="12">
    <source>
        <dbReference type="RuleBase" id="RU004196"/>
    </source>
</evidence>
<dbReference type="InterPro" id="IPR012309">
    <property type="entry name" value="DNA_ligase_ATP-dep_C"/>
</dbReference>
<protein>
    <recommendedName>
        <fullName evidence="11">DNA ligase</fullName>
        <ecNumber evidence="11">6.5.1.1</ecNumber>
    </recommendedName>
</protein>
<dbReference type="FunFam" id="2.40.50.140:FF:000220">
    <property type="entry name" value="DNA ligase"/>
    <property type="match status" value="1"/>
</dbReference>
<dbReference type="InterPro" id="IPR036866">
    <property type="entry name" value="RibonucZ/Hydroxyglut_hydro"/>
</dbReference>
<evidence type="ECO:0000256" key="8">
    <source>
        <dbReference type="ARBA" id="ARBA00023204"/>
    </source>
</evidence>
<dbReference type="PANTHER" id="PTHR45674:SF9">
    <property type="entry name" value="DNA LIGASE 3"/>
    <property type="match status" value="1"/>
</dbReference>
<feature type="region of interest" description="Disordered" evidence="13">
    <location>
        <begin position="535"/>
        <end position="568"/>
    </location>
</feature>
<keyword evidence="16" id="KW-1185">Reference proteome</keyword>
<evidence type="ECO:0000256" key="10">
    <source>
        <dbReference type="ARBA" id="ARBA00034003"/>
    </source>
</evidence>
<dbReference type="InterPro" id="IPR001279">
    <property type="entry name" value="Metallo-B-lactamas"/>
</dbReference>
<dbReference type="NCBIfam" id="TIGR00574">
    <property type="entry name" value="dnl1"/>
    <property type="match status" value="1"/>
</dbReference>
<sequence length="1650" mass="182048">MAALVPFDSSVVAHSLVIDSLLLYRKAIQSLRPAETTEFIERIDTQLSESPQAPANGQNLLELANVPSDSLSSFPPSFPMVKRIPNTQFIVDGFRNAGPWSVSYFLSHFHSDHYTGITNLWHKGLIFCSAITANLVKQSLQVPAALVVPLPMGETVTIDGCEVALVDANHCPGAVQFLFRVPGEGGECLRYVHCGDMRYHPFMKSEPALFDYVGADAVFLDTTYCNPKYIFPSQQESVDYVAETVERLMEADVEAPRAEEDEDLVMEDRPEALDEEEEEDVEGLQKPSTAGVNVEGQSKKDVVEDEEDEALFSRSGPLEGRSTLFLISTYVIGKEKILTAVAKRCNCLIYVTEKKLSVLKCLNLENIDIFTTDPSATNVHVVQWSFLGETWPYFRPNFLKMEKAMKESGYKKVVGFVPTGWTYELKKKTFSVRKKGPFEIHLVPYSEHSNYEELREYVGFLRPKEIIPTVGLDGGGMESKAVATMRKHFRNLVDETASKKNFLKGFSRKPQEETILALKESGAGQQHVAPAPKAIFGRAARKRKREGDDGPEEFEDATQQTQGVKPMSDEIQDQANAAESMDMSKSTDVTSGKWQLALVPCAGPVDVERACPKPQHSTGSEDVSHRGRQEPVPPRISSSTPPSEKPGNKTNNERPRAQPSNPQTGSSAKTKSSSSTRRQPKAQGRQTKSASSRKTKKINASAPISKKAMLSPKNSNSAKPFQKAKQSSLFTFFKKAGEEPSAATSASVPSTEQLMMLAGNVTGLISREGSDKPSVRQVQNDINKWTDEYEQLASLLDENLSKELAHALLEKAGGNVGVALDLYYSGELVVEADKPSEARDEDLPGDLDTGVVDHGIEAKGNVDHKQVVHVTKAEGNISRSPETEMAGDSLQRPRSSSRGHSRVKAEAKPEVSANENSHPEVIVHKVRTLITVKEEIAGDVCVANHEITGVDAETADEKKRGGVGEEKLDGATKKDTAEKKSGSVAVPVGKYSPIEHACWEPGEGAPYLHLARAFDLVEQESGRLRTADMLCNMFRSLLALSPDAVLPAVYLTTNRLAPDFESVDLNIGGSIVSTAVGEVAGVSRAKLREMYTSMGDLGDVAQACRQTQSILRLPPPLRICQVFSTLKQISKESGGGSGGRKKDLVLSLLRACREKEMKYIVRTLVQNMRIGAMMKTVLSALAQAVVLHHTFPADQAPNEALAKLKPKFQEAAIAVVEAYNFLPNLDLLVPTLVKGGVAALSANISISPGTPIKPMLAKITNGIPELLKRFEGQSFTCEYKYDGQRAQIHMLADGSFRIFSRNCEDTTGRFPDVADICRAAAREDLTSFIIDAEVVAVDREHDNKLMAFQHLSTRERGSRDGGSVNLQNIKVSVCVFAFDMMYANQESLVKMTFRERRKCMRHWFPNIKPGHFGYATEITIEPEDDQSDSTSTSQKVEGFLEETFAASCEGLMAKALDVDSNYMASKRSDSWLKIKRDYMEGLNDSLDLVPIGAWYGNGRKAGWYSPFLLACYDPEREEYQSVCRVMSGFTDVFYKEMKEFYSGDRILPKKPTYYQTGEECNVWFTPELVWEIRGADFTVSPVHQAAVGLIHPSRGISMRFPRYIRSRQDKNPEISSSPSDIAELFHQQTRKVDVAGSKSKAVDRSGSPDE</sequence>
<dbReference type="PANTHER" id="PTHR45674">
    <property type="entry name" value="DNA LIGASE 1/3 FAMILY MEMBER"/>
    <property type="match status" value="1"/>
</dbReference>
<dbReference type="Gene3D" id="3.40.50.12650">
    <property type="match status" value="1"/>
</dbReference>
<evidence type="ECO:0000313" key="16">
    <source>
        <dbReference type="Proteomes" id="UP000077202"/>
    </source>
</evidence>
<dbReference type="GO" id="GO:0071897">
    <property type="term" value="P:DNA biosynthetic process"/>
    <property type="evidence" value="ECO:0007669"/>
    <property type="project" value="InterPro"/>
</dbReference>
<feature type="region of interest" description="Disordered" evidence="13">
    <location>
        <begin position="609"/>
        <end position="724"/>
    </location>
</feature>
<dbReference type="GO" id="GO:0006273">
    <property type="term" value="P:lagging strand elongation"/>
    <property type="evidence" value="ECO:0007669"/>
    <property type="project" value="TreeGrafter"/>
</dbReference>
<evidence type="ECO:0000256" key="5">
    <source>
        <dbReference type="ARBA" id="ARBA00022741"/>
    </source>
</evidence>
<dbReference type="Gene3D" id="3.30.1490.70">
    <property type="match status" value="1"/>
</dbReference>
<dbReference type="Gene3D" id="3.30.470.30">
    <property type="entry name" value="DNA ligase/mRNA capping enzyme"/>
    <property type="match status" value="1"/>
</dbReference>
<feature type="compositionally biased region" description="Polar residues" evidence="13">
    <location>
        <begin position="712"/>
        <end position="724"/>
    </location>
</feature>
<evidence type="ECO:0000256" key="7">
    <source>
        <dbReference type="ARBA" id="ARBA00022840"/>
    </source>
</evidence>
<comment type="similarity">
    <text evidence="2 12">Belongs to the ATP-dependent DNA ligase family.</text>
</comment>
<dbReference type="Proteomes" id="UP000077202">
    <property type="component" value="Unassembled WGS sequence"/>
</dbReference>
<dbReference type="CDD" id="cd07969">
    <property type="entry name" value="OBF_DNA_ligase_I"/>
    <property type="match status" value="1"/>
</dbReference>
<dbReference type="CDD" id="cd07900">
    <property type="entry name" value="Adenylation_DNA_ligase_I_Euk"/>
    <property type="match status" value="1"/>
</dbReference>
<dbReference type="Gene3D" id="3.60.15.10">
    <property type="entry name" value="Ribonuclease Z/Hydroxyacylglutathione hydrolase-like"/>
    <property type="match status" value="1"/>
</dbReference>
<evidence type="ECO:0000256" key="2">
    <source>
        <dbReference type="ARBA" id="ARBA00007572"/>
    </source>
</evidence>
<dbReference type="InterPro" id="IPR016059">
    <property type="entry name" value="DNA_ligase_ATP-dep_CS"/>
</dbReference>
<keyword evidence="7 11" id="KW-0067">ATP-binding</keyword>
<keyword evidence="3 11" id="KW-0436">Ligase</keyword>
<dbReference type="InterPro" id="IPR012310">
    <property type="entry name" value="DNA_ligase_ATP-dep_cent"/>
</dbReference>
<dbReference type="SUPFAM" id="SSF50249">
    <property type="entry name" value="Nucleic acid-binding proteins"/>
    <property type="match status" value="1"/>
</dbReference>
<evidence type="ECO:0000313" key="15">
    <source>
        <dbReference type="EMBL" id="OAE24541.1"/>
    </source>
</evidence>
<dbReference type="InterPro" id="IPR036599">
    <property type="entry name" value="DNA_ligase_N_sf"/>
</dbReference>
<feature type="compositionally biased region" description="Basic and acidic residues" evidence="13">
    <location>
        <begin position="1640"/>
        <end position="1650"/>
    </location>
</feature>
<dbReference type="InterPro" id="IPR012340">
    <property type="entry name" value="NA-bd_OB-fold"/>
</dbReference>
<dbReference type="FunFam" id="3.30.470.30:FF:000002">
    <property type="entry name" value="DNA ligase"/>
    <property type="match status" value="1"/>
</dbReference>
<dbReference type="InterPro" id="IPR012308">
    <property type="entry name" value="DNA_ligase_ATP-dep_N"/>
</dbReference>
<keyword evidence="9" id="KW-0539">Nucleus</keyword>
<dbReference type="Pfam" id="PF04675">
    <property type="entry name" value="DNA_ligase_A_N"/>
    <property type="match status" value="1"/>
</dbReference>
<dbReference type="CDD" id="cd16273">
    <property type="entry name" value="SNM1A-1C-like_MBL-fold"/>
    <property type="match status" value="1"/>
</dbReference>
<dbReference type="InterPro" id="IPR050191">
    <property type="entry name" value="ATP-dep_DNA_ligase"/>
</dbReference>
<dbReference type="Pfam" id="PF07522">
    <property type="entry name" value="DRMBL"/>
    <property type="match status" value="1"/>
</dbReference>
<comment type="subcellular location">
    <subcellularLocation>
        <location evidence="1">Nucleus</location>
    </subcellularLocation>
</comment>
<dbReference type="GO" id="GO:0003910">
    <property type="term" value="F:DNA ligase (ATP) activity"/>
    <property type="evidence" value="ECO:0007669"/>
    <property type="project" value="UniProtKB-EC"/>
</dbReference>
<reference evidence="15" key="1">
    <citation type="submission" date="2016-03" db="EMBL/GenBank/DDBJ databases">
        <title>Mechanisms controlling the formation of the plant cell surface in tip-growing cells are functionally conserved among land plants.</title>
        <authorList>
            <person name="Honkanen S."/>
            <person name="Jones V.A."/>
            <person name="Morieri G."/>
            <person name="Champion C."/>
            <person name="Hetherington A.J."/>
            <person name="Kelly S."/>
            <person name="Saint-Marcoux D."/>
            <person name="Proust H."/>
            <person name="Prescott H."/>
            <person name="Dolan L."/>
        </authorList>
    </citation>
    <scope>NUCLEOTIDE SEQUENCE [LARGE SCALE GENOMIC DNA]</scope>
    <source>
        <tissue evidence="15">Whole gametophyte</tissue>
    </source>
</reference>
<dbReference type="PROSITE" id="PS00697">
    <property type="entry name" value="DNA_LIGASE_A1"/>
    <property type="match status" value="1"/>
</dbReference>
<dbReference type="SUPFAM" id="SSF56091">
    <property type="entry name" value="DNA ligase/mRNA capping enzyme, catalytic domain"/>
    <property type="match status" value="1"/>
</dbReference>
<dbReference type="SMART" id="SM00849">
    <property type="entry name" value="Lactamase_B"/>
    <property type="match status" value="1"/>
</dbReference>
<dbReference type="GO" id="GO:0006281">
    <property type="term" value="P:DNA repair"/>
    <property type="evidence" value="ECO:0007669"/>
    <property type="project" value="UniProtKB-KW"/>
</dbReference>
<evidence type="ECO:0000256" key="3">
    <source>
        <dbReference type="ARBA" id="ARBA00022598"/>
    </source>
</evidence>
<evidence type="ECO:0000256" key="1">
    <source>
        <dbReference type="ARBA" id="ARBA00004123"/>
    </source>
</evidence>
<keyword evidence="6 11" id="KW-0227">DNA damage</keyword>
<evidence type="ECO:0000259" key="14">
    <source>
        <dbReference type="PROSITE" id="PS50160"/>
    </source>
</evidence>
<dbReference type="GO" id="GO:0006310">
    <property type="term" value="P:DNA recombination"/>
    <property type="evidence" value="ECO:0007669"/>
    <property type="project" value="UniProtKB-KW"/>
</dbReference>
<dbReference type="Gene3D" id="1.10.3260.10">
    <property type="entry name" value="DNA ligase, ATP-dependent, N-terminal domain"/>
    <property type="match status" value="1"/>
</dbReference>
<keyword evidence="11" id="KW-0233">DNA recombination</keyword>
<dbReference type="SUPFAM" id="SSF56281">
    <property type="entry name" value="Metallo-hydrolase/oxidoreductase"/>
    <property type="match status" value="1"/>
</dbReference>